<dbReference type="PANTHER" id="PTHR43289">
    <property type="entry name" value="MITOGEN-ACTIVATED PROTEIN KINASE KINASE KINASE 20-RELATED"/>
    <property type="match status" value="1"/>
</dbReference>
<dbReference type="CDD" id="cd14014">
    <property type="entry name" value="STKc_PknB_like"/>
    <property type="match status" value="1"/>
</dbReference>
<dbReference type="PROSITE" id="PS00107">
    <property type="entry name" value="PROTEIN_KINASE_ATP"/>
    <property type="match status" value="1"/>
</dbReference>
<feature type="domain" description="Protein kinase" evidence="6">
    <location>
        <begin position="15"/>
        <end position="240"/>
    </location>
</feature>
<feature type="binding site" evidence="5">
    <location>
        <position position="43"/>
    </location>
    <ligand>
        <name>ATP</name>
        <dbReference type="ChEBI" id="CHEBI:30616"/>
    </ligand>
</feature>
<keyword evidence="2 5" id="KW-0547">Nucleotide-binding</keyword>
<evidence type="ECO:0000256" key="3">
    <source>
        <dbReference type="ARBA" id="ARBA00022777"/>
    </source>
</evidence>
<dbReference type="InterPro" id="IPR008271">
    <property type="entry name" value="Ser/Thr_kinase_AS"/>
</dbReference>
<dbReference type="InterPro" id="IPR011009">
    <property type="entry name" value="Kinase-like_dom_sf"/>
</dbReference>
<protein>
    <submittedName>
        <fullName evidence="7">Serine/threonine-protein kinase</fullName>
        <ecNumber evidence="7">2.7.11.1</ecNumber>
    </submittedName>
</protein>
<organism evidence="7 8">
    <name type="scientific">Streptomyces sanglieri</name>
    <dbReference type="NCBI Taxonomy" id="193460"/>
    <lineage>
        <taxon>Bacteria</taxon>
        <taxon>Bacillati</taxon>
        <taxon>Actinomycetota</taxon>
        <taxon>Actinomycetes</taxon>
        <taxon>Kitasatosporales</taxon>
        <taxon>Streptomycetaceae</taxon>
        <taxon>Streptomyces</taxon>
    </lineage>
</organism>
<keyword evidence="1 7" id="KW-0808">Transferase</keyword>
<evidence type="ECO:0000256" key="4">
    <source>
        <dbReference type="ARBA" id="ARBA00022840"/>
    </source>
</evidence>
<dbReference type="Proteomes" id="UP001596915">
    <property type="component" value="Unassembled WGS sequence"/>
</dbReference>
<gene>
    <name evidence="7" type="ORF">ACFQ2K_05420</name>
</gene>
<dbReference type="EC" id="2.7.11.1" evidence="7"/>
<dbReference type="EMBL" id="JBHTGL010000005">
    <property type="protein sequence ID" value="MFD0622351.1"/>
    <property type="molecule type" value="Genomic_DNA"/>
</dbReference>
<dbReference type="GO" id="GO:0004674">
    <property type="term" value="F:protein serine/threonine kinase activity"/>
    <property type="evidence" value="ECO:0007669"/>
    <property type="project" value="UniProtKB-EC"/>
</dbReference>
<dbReference type="Pfam" id="PF00069">
    <property type="entry name" value="Pkinase"/>
    <property type="match status" value="1"/>
</dbReference>
<dbReference type="InterPro" id="IPR000719">
    <property type="entry name" value="Prot_kinase_dom"/>
</dbReference>
<evidence type="ECO:0000256" key="2">
    <source>
        <dbReference type="ARBA" id="ARBA00022741"/>
    </source>
</evidence>
<dbReference type="PANTHER" id="PTHR43289:SF34">
    <property type="entry name" value="SERINE_THREONINE-PROTEIN KINASE YBDM-RELATED"/>
    <property type="match status" value="1"/>
</dbReference>
<evidence type="ECO:0000256" key="1">
    <source>
        <dbReference type="ARBA" id="ARBA00022679"/>
    </source>
</evidence>
<dbReference type="Gene3D" id="1.10.510.10">
    <property type="entry name" value="Transferase(Phosphotransferase) domain 1"/>
    <property type="match status" value="1"/>
</dbReference>
<dbReference type="SUPFAM" id="SSF56112">
    <property type="entry name" value="Protein kinase-like (PK-like)"/>
    <property type="match status" value="1"/>
</dbReference>
<evidence type="ECO:0000259" key="6">
    <source>
        <dbReference type="PROSITE" id="PS50011"/>
    </source>
</evidence>
<reference evidence="8" key="1">
    <citation type="journal article" date="2019" name="Int. J. Syst. Evol. Microbiol.">
        <title>The Global Catalogue of Microorganisms (GCM) 10K type strain sequencing project: providing services to taxonomists for standard genome sequencing and annotation.</title>
        <authorList>
            <consortium name="The Broad Institute Genomics Platform"/>
            <consortium name="The Broad Institute Genome Sequencing Center for Infectious Disease"/>
            <person name="Wu L."/>
            <person name="Ma J."/>
        </authorList>
    </citation>
    <scope>NUCLEOTIDE SEQUENCE [LARGE SCALE GENOMIC DNA]</scope>
    <source>
        <strain evidence="8">JCM 12607</strain>
    </source>
</reference>
<dbReference type="InterPro" id="IPR017441">
    <property type="entry name" value="Protein_kinase_ATP_BS"/>
</dbReference>
<name>A0ABW2WPS9_9ACTN</name>
<comment type="caution">
    <text evidence="7">The sequence shown here is derived from an EMBL/GenBank/DDBJ whole genome shotgun (WGS) entry which is preliminary data.</text>
</comment>
<evidence type="ECO:0000313" key="7">
    <source>
        <dbReference type="EMBL" id="MFD0622351.1"/>
    </source>
</evidence>
<evidence type="ECO:0000256" key="5">
    <source>
        <dbReference type="PROSITE-ProRule" id="PRU10141"/>
    </source>
</evidence>
<dbReference type="SMART" id="SM00220">
    <property type="entry name" value="S_TKc"/>
    <property type="match status" value="1"/>
</dbReference>
<keyword evidence="4 5" id="KW-0067">ATP-binding</keyword>
<sequence>MEPLRTGDPVRVRDFVLRGRLGAGGMGEVFLGWSPGGRAVAVKMVHPHLAREPEFRHRFRQEVTAARRVSGAFTAPVVAAGPDDDPPWIATTYVHGPSLSQAVTPTAPLPDDSMWPLAAGLAEALQAIHTEDLLHRDLKPSNVLLAPDGPRVIDFGIARALDATRLTGTGTAIGTPGFMSPEQAEGGPVGLPSDVFSLGAVLAFAATGSEPFGQGPQRQSFTALSPASHNWAHCTAHYAP</sequence>
<dbReference type="Gene3D" id="3.30.200.20">
    <property type="entry name" value="Phosphorylase Kinase, domain 1"/>
    <property type="match status" value="1"/>
</dbReference>
<keyword evidence="8" id="KW-1185">Reference proteome</keyword>
<proteinExistence type="predicted"/>
<dbReference type="PROSITE" id="PS00108">
    <property type="entry name" value="PROTEIN_KINASE_ST"/>
    <property type="match status" value="1"/>
</dbReference>
<keyword evidence="3 7" id="KW-0418">Kinase</keyword>
<evidence type="ECO:0000313" key="8">
    <source>
        <dbReference type="Proteomes" id="UP001596915"/>
    </source>
</evidence>
<dbReference type="PROSITE" id="PS50011">
    <property type="entry name" value="PROTEIN_KINASE_DOM"/>
    <property type="match status" value="1"/>
</dbReference>
<accession>A0ABW2WPS9</accession>